<keyword evidence="1" id="KW-0560">Oxidoreductase</keyword>
<dbReference type="Gene3D" id="3.50.50.60">
    <property type="entry name" value="FAD/NAD(P)-binding domain"/>
    <property type="match status" value="1"/>
</dbReference>
<dbReference type="EMBL" id="JASCIR010000017">
    <property type="protein sequence ID" value="MDI3388477.1"/>
    <property type="molecule type" value="Genomic_DNA"/>
</dbReference>
<dbReference type="Pfam" id="PF01494">
    <property type="entry name" value="FAD_binding_3"/>
    <property type="match status" value="1"/>
</dbReference>
<dbReference type="InterPro" id="IPR002938">
    <property type="entry name" value="FAD-bd"/>
</dbReference>
<evidence type="ECO:0000256" key="1">
    <source>
        <dbReference type="ARBA" id="ARBA00023002"/>
    </source>
</evidence>
<evidence type="ECO:0000313" key="4">
    <source>
        <dbReference type="EMBL" id="MDI3388477.1"/>
    </source>
</evidence>
<evidence type="ECO:0000256" key="2">
    <source>
        <dbReference type="ARBA" id="ARBA00023027"/>
    </source>
</evidence>
<dbReference type="PANTHER" id="PTHR43476:SF4">
    <property type="entry name" value="BLR0106 PROTEIN"/>
    <property type="match status" value="1"/>
</dbReference>
<dbReference type="RefSeq" id="WP_282514926.1">
    <property type="nucleotide sequence ID" value="NZ_JASCIR010000017.1"/>
</dbReference>
<sequence length="409" mass="45682">MKITCVGGGPAALYLCILVKLDNPAHEVTVLERNQKGTTYGWGVTYWSDTLALLEAHDPISARGIRRHSMRWRDGMAQVGGRTTTQAGDAGYAIGRHQLLHILAQRAQELGVRTEFGHDIHEGTPLPDAELIVAADGMHSRLRSKDAQHFGTHITSGKNRFLWLGTTKVFTTFSFAFVHTAHGWLWCYAYGFSPTQSTCVIECSPSTWRGLGLDTMGQEDCLRFLEQHFATLLDGHPLISREDRIRDGQNWQAFRTVTNRTWSHNNVVLLGDAAHSTHFSIGAGTALALQDAVVLAEQLRTVPEQGLATALAQYEKQRKHALLPVQSAARHSAQWYESLPRYLRLPPDQMFALLGQRHSPLLPYVPPGLYYRLDRAASRVSVLRSFKRWLGPRIGRTVQRSSNARTSTS</sequence>
<feature type="domain" description="FAD-binding" evidence="3">
    <location>
        <begin position="128"/>
        <end position="320"/>
    </location>
</feature>
<proteinExistence type="predicted"/>
<dbReference type="SUPFAM" id="SSF51905">
    <property type="entry name" value="FAD/NAD(P)-binding domain"/>
    <property type="match status" value="1"/>
</dbReference>
<keyword evidence="5" id="KW-1185">Reference proteome</keyword>
<dbReference type="Gene3D" id="3.30.9.20">
    <property type="match status" value="1"/>
</dbReference>
<protein>
    <submittedName>
        <fullName evidence="4">FAD-dependent monooxygenase</fullName>
    </submittedName>
</protein>
<dbReference type="PRINTS" id="PR00420">
    <property type="entry name" value="RNGMNOXGNASE"/>
</dbReference>
<dbReference type="InterPro" id="IPR050631">
    <property type="entry name" value="PheA/TfdB_FAD_monoxygenase"/>
</dbReference>
<dbReference type="GO" id="GO:0004497">
    <property type="term" value="F:monooxygenase activity"/>
    <property type="evidence" value="ECO:0007669"/>
    <property type="project" value="UniProtKB-KW"/>
</dbReference>
<evidence type="ECO:0000259" key="3">
    <source>
        <dbReference type="Pfam" id="PF01494"/>
    </source>
</evidence>
<accession>A0ABT6RVQ4</accession>
<evidence type="ECO:0000313" key="5">
    <source>
        <dbReference type="Proteomes" id="UP001224661"/>
    </source>
</evidence>
<name>A0ABT6RVQ4_9ACTN</name>
<keyword evidence="4" id="KW-0503">Monooxygenase</keyword>
<dbReference type="InterPro" id="IPR036188">
    <property type="entry name" value="FAD/NAD-bd_sf"/>
</dbReference>
<keyword evidence="2" id="KW-0520">NAD</keyword>
<reference evidence="4 5" key="1">
    <citation type="submission" date="2023-05" db="EMBL/GenBank/DDBJ databases">
        <title>Draft genome sequence of Streptomyces sp. B-S-A8 isolated from a cave soil in Thailand.</title>
        <authorList>
            <person name="Chamroensaksri N."/>
            <person name="Muangham S."/>
        </authorList>
    </citation>
    <scope>NUCLEOTIDE SEQUENCE [LARGE SCALE GENOMIC DNA]</scope>
    <source>
        <strain evidence="4 5">B-S-A8</strain>
    </source>
</reference>
<gene>
    <name evidence="4" type="ORF">QIS99_20035</name>
</gene>
<organism evidence="4 5">
    <name type="scientific">Streptomyces solicavernae</name>
    <dbReference type="NCBI Taxonomy" id="3043614"/>
    <lineage>
        <taxon>Bacteria</taxon>
        <taxon>Bacillati</taxon>
        <taxon>Actinomycetota</taxon>
        <taxon>Actinomycetes</taxon>
        <taxon>Kitasatosporales</taxon>
        <taxon>Streptomycetaceae</taxon>
        <taxon>Streptomyces</taxon>
    </lineage>
</organism>
<dbReference type="PANTHER" id="PTHR43476">
    <property type="entry name" value="3-(3-HYDROXY-PHENYL)PROPIONATE/3-HYDROXYCINNAMIC ACID HYDROXYLASE"/>
    <property type="match status" value="1"/>
</dbReference>
<dbReference type="Proteomes" id="UP001224661">
    <property type="component" value="Unassembled WGS sequence"/>
</dbReference>
<comment type="caution">
    <text evidence="4">The sequence shown here is derived from an EMBL/GenBank/DDBJ whole genome shotgun (WGS) entry which is preliminary data.</text>
</comment>